<dbReference type="Gene3D" id="1.10.45.10">
    <property type="entry name" value="Vanillyl-alcohol Oxidase, Chain A, domain 4"/>
    <property type="match status" value="1"/>
</dbReference>
<dbReference type="Pfam" id="PF04030">
    <property type="entry name" value="ALO"/>
    <property type="match status" value="1"/>
</dbReference>
<accession>A0A543BI63</accession>
<dbReference type="Gene3D" id="3.30.70.2530">
    <property type="match status" value="1"/>
</dbReference>
<dbReference type="GO" id="GO:0071949">
    <property type="term" value="F:FAD binding"/>
    <property type="evidence" value="ECO:0007669"/>
    <property type="project" value="InterPro"/>
</dbReference>
<organism evidence="3 4">
    <name type="scientific">Microbacterium saperdae</name>
    <dbReference type="NCBI Taxonomy" id="69368"/>
    <lineage>
        <taxon>Bacteria</taxon>
        <taxon>Bacillati</taxon>
        <taxon>Actinomycetota</taxon>
        <taxon>Actinomycetes</taxon>
        <taxon>Micrococcales</taxon>
        <taxon>Microbacteriaceae</taxon>
        <taxon>Microbacterium</taxon>
    </lineage>
</organism>
<gene>
    <name evidence="3" type="ORF">FB560_0126</name>
</gene>
<dbReference type="RefSeq" id="WP_141870589.1">
    <property type="nucleotide sequence ID" value="NZ_VFOX01000001.1"/>
</dbReference>
<feature type="domain" description="FAD-binding PCMH-type" evidence="2">
    <location>
        <begin position="11"/>
        <end position="175"/>
    </location>
</feature>
<name>A0A543BI63_9MICO</name>
<dbReference type="AlphaFoldDB" id="A0A543BI63"/>
<evidence type="ECO:0000256" key="1">
    <source>
        <dbReference type="ARBA" id="ARBA00023002"/>
    </source>
</evidence>
<protein>
    <submittedName>
        <fullName evidence="3">Xylitol oxidase</fullName>
    </submittedName>
</protein>
<dbReference type="GO" id="GO:0003885">
    <property type="term" value="F:D-arabinono-1,4-lactone oxidase activity"/>
    <property type="evidence" value="ECO:0007669"/>
    <property type="project" value="InterPro"/>
</dbReference>
<keyword evidence="4" id="KW-1185">Reference proteome</keyword>
<sequence>MSNERNWAGNLTYRAATLAHPTSVDEVRALLAQGGPVRVLGSRHCFNDIADTDGTLIALDRLPRVFEVSEERDAVRVSAGLRYGDIAPLLEAEGLALANLASLPHISIAGAVATGTHGSGDAIGSLASAVRAITILTAAGEIRRLRRGDDGFDGAVVSLGTLGVVLDVTLDVEPTYQVSQFVFEHPSWDAVLADFDEVTSIGTSVSLFSTWERTDFVDQIWVKQRQPEAREAARESLFERLGAEPATAKRHPILGVDPVACTEQLGVAAPWFERLTHFKLEYTPSAGAELQSEYLVPRADAVAAIQAVRMLAGQIAPLLLVNEIRTVRADDLWLSSSHGTDAVGIHFTWKPEEEAVRALLPTIEAALPETARPHWGKVFTLDPAEVRSRYPRWDDFAALAAAYDPERRLVNPYLQRLGL</sequence>
<dbReference type="SUPFAM" id="SSF56176">
    <property type="entry name" value="FAD-binding/transporter-associated domain-like"/>
    <property type="match status" value="1"/>
</dbReference>
<dbReference type="InterPro" id="IPR016166">
    <property type="entry name" value="FAD-bd_PCMH"/>
</dbReference>
<dbReference type="InterPro" id="IPR006094">
    <property type="entry name" value="Oxid_FAD_bind_N"/>
</dbReference>
<keyword evidence="1" id="KW-0560">Oxidoreductase</keyword>
<evidence type="ECO:0000313" key="4">
    <source>
        <dbReference type="Proteomes" id="UP000317209"/>
    </source>
</evidence>
<dbReference type="GO" id="GO:0080049">
    <property type="term" value="F:L-gulono-1,4-lactone dehydrogenase activity"/>
    <property type="evidence" value="ECO:0007669"/>
    <property type="project" value="TreeGrafter"/>
</dbReference>
<dbReference type="InterPro" id="IPR007173">
    <property type="entry name" value="ALO_C"/>
</dbReference>
<dbReference type="PIRSF" id="PIRSF000136">
    <property type="entry name" value="LGO_GLO"/>
    <property type="match status" value="1"/>
</dbReference>
<dbReference type="GO" id="GO:0016020">
    <property type="term" value="C:membrane"/>
    <property type="evidence" value="ECO:0007669"/>
    <property type="project" value="InterPro"/>
</dbReference>
<dbReference type="Gene3D" id="3.30.70.2520">
    <property type="match status" value="1"/>
</dbReference>
<dbReference type="OrthoDB" id="9800184at2"/>
<reference evidence="3 4" key="1">
    <citation type="submission" date="2019-06" db="EMBL/GenBank/DDBJ databases">
        <title>Sequencing the genomes of 1000 actinobacteria strains.</title>
        <authorList>
            <person name="Klenk H.-P."/>
        </authorList>
    </citation>
    <scope>NUCLEOTIDE SEQUENCE [LARGE SCALE GENOMIC DNA]</scope>
    <source>
        <strain evidence="3 4">DSM 20169</strain>
    </source>
</reference>
<evidence type="ECO:0000259" key="2">
    <source>
        <dbReference type="PROSITE" id="PS51387"/>
    </source>
</evidence>
<dbReference type="PANTHER" id="PTHR43762:SF1">
    <property type="entry name" value="D-ARABINONO-1,4-LACTONE OXIDASE"/>
    <property type="match status" value="1"/>
</dbReference>
<dbReference type="InterPro" id="IPR016171">
    <property type="entry name" value="Vanillyl_alc_oxidase_C-sub2"/>
</dbReference>
<dbReference type="InterPro" id="IPR036318">
    <property type="entry name" value="FAD-bd_PCMH-like_sf"/>
</dbReference>
<dbReference type="Gene3D" id="3.30.43.10">
    <property type="entry name" value="Uridine Diphospho-n-acetylenolpyruvylglucosamine Reductase, domain 2"/>
    <property type="match status" value="1"/>
</dbReference>
<dbReference type="Proteomes" id="UP000317209">
    <property type="component" value="Unassembled WGS sequence"/>
</dbReference>
<dbReference type="PROSITE" id="PS51387">
    <property type="entry name" value="FAD_PCMH"/>
    <property type="match status" value="1"/>
</dbReference>
<comment type="caution">
    <text evidence="3">The sequence shown here is derived from an EMBL/GenBank/DDBJ whole genome shotgun (WGS) entry which is preliminary data.</text>
</comment>
<dbReference type="PANTHER" id="PTHR43762">
    <property type="entry name" value="L-GULONOLACTONE OXIDASE"/>
    <property type="match status" value="1"/>
</dbReference>
<dbReference type="InterPro" id="IPR010031">
    <property type="entry name" value="FAD_lactone_oxidase-like"/>
</dbReference>
<dbReference type="InterPro" id="IPR016167">
    <property type="entry name" value="FAD-bd_PCMH_sub1"/>
</dbReference>
<proteinExistence type="predicted"/>
<dbReference type="EMBL" id="VFOX01000001">
    <property type="protein sequence ID" value="TQL84539.1"/>
    <property type="molecule type" value="Genomic_DNA"/>
</dbReference>
<dbReference type="InterPro" id="IPR016169">
    <property type="entry name" value="FAD-bd_PCMH_sub2"/>
</dbReference>
<evidence type="ECO:0000313" key="3">
    <source>
        <dbReference type="EMBL" id="TQL84539.1"/>
    </source>
</evidence>
<dbReference type="Pfam" id="PF01565">
    <property type="entry name" value="FAD_binding_4"/>
    <property type="match status" value="1"/>
</dbReference>
<dbReference type="Gene3D" id="3.30.465.10">
    <property type="match status" value="1"/>
</dbReference>